<dbReference type="InterPro" id="IPR022271">
    <property type="entry name" value="Lipocalin_ApoD"/>
</dbReference>
<comment type="subcellular location">
    <subcellularLocation>
        <location evidence="2">Cell outer membrane</location>
    </subcellularLocation>
</comment>
<dbReference type="GO" id="GO:0008289">
    <property type="term" value="F:lipid binding"/>
    <property type="evidence" value="ECO:0007669"/>
    <property type="project" value="UniProtKB-UniRule"/>
</dbReference>
<dbReference type="InterPro" id="IPR002446">
    <property type="entry name" value="Lipocalin_bac"/>
</dbReference>
<dbReference type="Gene3D" id="2.40.128.20">
    <property type="match status" value="1"/>
</dbReference>
<reference evidence="4 5" key="1">
    <citation type="submission" date="2018-10" db="EMBL/GenBank/DDBJ databases">
        <title>Genomic Encyclopedia of Type Strains, Phase IV (KMG-IV): sequencing the most valuable type-strain genomes for metagenomic binning, comparative biology and taxonomic classification.</title>
        <authorList>
            <person name="Goeker M."/>
        </authorList>
    </citation>
    <scope>NUCLEOTIDE SEQUENCE [LARGE SCALE GENOMIC DNA]</scope>
    <source>
        <strain evidence="4 5">DSM 26916</strain>
    </source>
</reference>
<dbReference type="SUPFAM" id="SSF50814">
    <property type="entry name" value="Lipocalins"/>
    <property type="match status" value="1"/>
</dbReference>
<keyword evidence="5" id="KW-1185">Reference proteome</keyword>
<dbReference type="EMBL" id="RCCI01000005">
    <property type="protein sequence ID" value="RLJ64844.1"/>
    <property type="molecule type" value="Genomic_DNA"/>
</dbReference>
<dbReference type="InterPro" id="IPR000566">
    <property type="entry name" value="Lipocln_cytosolic_FA-bd_dom"/>
</dbReference>
<dbReference type="Pfam" id="PF08212">
    <property type="entry name" value="Lipocalin_2"/>
    <property type="match status" value="1"/>
</dbReference>
<keyword evidence="2" id="KW-0472">Membrane</keyword>
<protein>
    <recommendedName>
        <fullName evidence="2">Outer membrane lipoprotein Blc</fullName>
    </recommendedName>
</protein>
<dbReference type="GO" id="GO:0009279">
    <property type="term" value="C:cell outer membrane"/>
    <property type="evidence" value="ECO:0007669"/>
    <property type="project" value="UniProtKB-SubCell"/>
</dbReference>
<comment type="subunit">
    <text evidence="2">Homodimer.</text>
</comment>
<evidence type="ECO:0000313" key="5">
    <source>
        <dbReference type="Proteomes" id="UP000268908"/>
    </source>
</evidence>
<name>A0A497XDQ6_9PROT</name>
<keyword evidence="2" id="KW-0446">Lipid-binding</keyword>
<dbReference type="CDD" id="cd19438">
    <property type="entry name" value="lipocalin_Blc-like"/>
    <property type="match status" value="1"/>
</dbReference>
<sequence length="177" mass="19747">MFHSVASRLLFLALAWLPLPAHAETAVASVAQVDISRYVGKWFEIGSFPMFFQRDCVGDTTAEYALAPDGSVSVTNRCRTDSGFDEAKGSATVVEGSNNARLKVSFFWPFRSDYWVIGLDPDYRWAVVGNPNRRFLWVLSRTPQLPQEMLDAALKAAADQGYDLKQLRYTAQGDSAR</sequence>
<feature type="signal peptide" evidence="2">
    <location>
        <begin position="1"/>
        <end position="23"/>
    </location>
</feature>
<feature type="domain" description="Lipocalin/cytosolic fatty-acid binding" evidence="3">
    <location>
        <begin position="33"/>
        <end position="172"/>
    </location>
</feature>
<comment type="caution">
    <text evidence="4">The sequence shown here is derived from an EMBL/GenBank/DDBJ whole genome shotgun (WGS) entry which is preliminary data.</text>
</comment>
<comment type="function">
    <text evidence="2">Involved in the storage or transport of lipids necessary for membrane maintenance under stressful conditions. Displays a binding preference for lysophospholipids.</text>
</comment>
<dbReference type="Proteomes" id="UP000268908">
    <property type="component" value="Unassembled WGS sequence"/>
</dbReference>
<dbReference type="AlphaFoldDB" id="A0A497XDQ6"/>
<evidence type="ECO:0000259" key="3">
    <source>
        <dbReference type="Pfam" id="PF08212"/>
    </source>
</evidence>
<evidence type="ECO:0000313" key="4">
    <source>
        <dbReference type="EMBL" id="RLJ64844.1"/>
    </source>
</evidence>
<keyword evidence="2" id="KW-0998">Cell outer membrane</keyword>
<keyword evidence="2 4" id="KW-0449">Lipoprotein</keyword>
<dbReference type="PANTHER" id="PTHR10612:SF34">
    <property type="entry name" value="APOLIPOPROTEIN D"/>
    <property type="match status" value="1"/>
</dbReference>
<accession>A0A497XDQ6</accession>
<dbReference type="GO" id="GO:0006950">
    <property type="term" value="P:response to stress"/>
    <property type="evidence" value="ECO:0007669"/>
    <property type="project" value="UniProtKB-ARBA"/>
</dbReference>
<gene>
    <name evidence="4" type="ORF">DFR35_1492</name>
</gene>
<dbReference type="RefSeq" id="WP_121241195.1">
    <property type="nucleotide sequence ID" value="NZ_BHVV01000006.1"/>
</dbReference>
<dbReference type="InterPro" id="IPR047202">
    <property type="entry name" value="Lipocalin_Blc-like_dom"/>
</dbReference>
<feature type="chain" id="PRO_5019622254" description="Outer membrane lipoprotein Blc" evidence="2">
    <location>
        <begin position="24"/>
        <end position="177"/>
    </location>
</feature>
<organism evidence="4 5">
    <name type="scientific">Sulfurisoma sediminicola</name>
    <dbReference type="NCBI Taxonomy" id="1381557"/>
    <lineage>
        <taxon>Bacteria</taxon>
        <taxon>Pseudomonadati</taxon>
        <taxon>Pseudomonadota</taxon>
        <taxon>Betaproteobacteria</taxon>
        <taxon>Nitrosomonadales</taxon>
        <taxon>Sterolibacteriaceae</taxon>
        <taxon>Sulfurisoma</taxon>
    </lineage>
</organism>
<dbReference type="PRINTS" id="PR01171">
    <property type="entry name" value="BCTLIPOCALIN"/>
</dbReference>
<proteinExistence type="inferred from homology"/>
<dbReference type="OrthoDB" id="9793905at2"/>
<keyword evidence="2" id="KW-0732">Signal</keyword>
<evidence type="ECO:0000256" key="1">
    <source>
        <dbReference type="ARBA" id="ARBA00006889"/>
    </source>
</evidence>
<dbReference type="PIRSF" id="PIRSF036893">
    <property type="entry name" value="Lipocalin_ApoD"/>
    <property type="match status" value="1"/>
</dbReference>
<evidence type="ECO:0000256" key="2">
    <source>
        <dbReference type="PIRNR" id="PIRNR036893"/>
    </source>
</evidence>
<dbReference type="PANTHER" id="PTHR10612">
    <property type="entry name" value="APOLIPOPROTEIN D"/>
    <property type="match status" value="1"/>
</dbReference>
<dbReference type="InterPro" id="IPR012674">
    <property type="entry name" value="Calycin"/>
</dbReference>
<comment type="similarity">
    <text evidence="1 2">Belongs to the calycin superfamily. Lipocalin family.</text>
</comment>